<feature type="transmembrane region" description="Helical" evidence="18">
    <location>
        <begin position="131"/>
        <end position="153"/>
    </location>
</feature>
<dbReference type="FunFam" id="1.20.58.760:FF:000003">
    <property type="entry name" value="AFG3-like AAA ATPase 2"/>
    <property type="match status" value="1"/>
</dbReference>
<dbReference type="Pfam" id="PF17862">
    <property type="entry name" value="AAA_lid_3"/>
    <property type="match status" value="1"/>
</dbReference>
<keyword evidence="9" id="KW-0547">Nucleotide-binding</keyword>
<evidence type="ECO:0000256" key="18">
    <source>
        <dbReference type="SAM" id="Phobius"/>
    </source>
</evidence>
<evidence type="ECO:0000256" key="9">
    <source>
        <dbReference type="ARBA" id="ARBA00022741"/>
    </source>
</evidence>
<dbReference type="FunFam" id="1.10.8.60:FF:000033">
    <property type="entry name" value="paraplegin isoform X1"/>
    <property type="match status" value="1"/>
</dbReference>
<accession>A0A131Z542</accession>
<dbReference type="NCBIfam" id="TIGR01241">
    <property type="entry name" value="FtsH_fam"/>
    <property type="match status" value="1"/>
</dbReference>
<proteinExistence type="inferred from homology"/>
<dbReference type="SMART" id="SM00382">
    <property type="entry name" value="AAA"/>
    <property type="match status" value="1"/>
</dbReference>
<evidence type="ECO:0000256" key="2">
    <source>
        <dbReference type="ARBA" id="ARBA00004141"/>
    </source>
</evidence>
<reference evidence="20" key="1">
    <citation type="journal article" date="2016" name="Ticks Tick Borne Dis.">
        <title>De novo assembly and annotation of the salivary gland transcriptome of Rhipicephalus appendiculatus male and female ticks during blood feeding.</title>
        <authorList>
            <person name="de Castro M.H."/>
            <person name="de Klerk D."/>
            <person name="Pienaar R."/>
            <person name="Latif A.A."/>
            <person name="Rees D.J."/>
            <person name="Mans B.J."/>
        </authorList>
    </citation>
    <scope>NUCLEOTIDE SEQUENCE</scope>
    <source>
        <tissue evidence="20">Salivary glands</tissue>
    </source>
</reference>
<dbReference type="GO" id="GO:0004222">
    <property type="term" value="F:metalloendopeptidase activity"/>
    <property type="evidence" value="ECO:0007669"/>
    <property type="project" value="InterPro"/>
</dbReference>
<dbReference type="Pfam" id="PF00004">
    <property type="entry name" value="AAA"/>
    <property type="match status" value="1"/>
</dbReference>
<name>A0A131Z542_RHIAP</name>
<organism evidence="20">
    <name type="scientific">Rhipicephalus appendiculatus</name>
    <name type="common">Brown ear tick</name>
    <dbReference type="NCBI Taxonomy" id="34631"/>
    <lineage>
        <taxon>Eukaryota</taxon>
        <taxon>Metazoa</taxon>
        <taxon>Ecdysozoa</taxon>
        <taxon>Arthropoda</taxon>
        <taxon>Chelicerata</taxon>
        <taxon>Arachnida</taxon>
        <taxon>Acari</taxon>
        <taxon>Parasitiformes</taxon>
        <taxon>Ixodida</taxon>
        <taxon>Ixodoidea</taxon>
        <taxon>Ixodidae</taxon>
        <taxon>Rhipicephalinae</taxon>
        <taxon>Rhipicephalus</taxon>
        <taxon>Rhipicephalus</taxon>
    </lineage>
</organism>
<evidence type="ECO:0000256" key="4">
    <source>
        <dbReference type="ARBA" id="ARBA00010044"/>
    </source>
</evidence>
<dbReference type="Gene3D" id="1.20.58.760">
    <property type="entry name" value="Peptidase M41"/>
    <property type="match status" value="1"/>
</dbReference>
<dbReference type="EMBL" id="GEDV01002028">
    <property type="protein sequence ID" value="JAP86529.1"/>
    <property type="molecule type" value="Transcribed_RNA"/>
</dbReference>
<evidence type="ECO:0000256" key="3">
    <source>
        <dbReference type="ARBA" id="ARBA00004173"/>
    </source>
</evidence>
<evidence type="ECO:0000256" key="13">
    <source>
        <dbReference type="ARBA" id="ARBA00022946"/>
    </source>
</evidence>
<dbReference type="GO" id="GO:0004176">
    <property type="term" value="F:ATP-dependent peptidase activity"/>
    <property type="evidence" value="ECO:0007669"/>
    <property type="project" value="InterPro"/>
</dbReference>
<dbReference type="InterPro" id="IPR000642">
    <property type="entry name" value="Peptidase_M41"/>
</dbReference>
<feature type="compositionally biased region" description="Basic and acidic residues" evidence="17">
    <location>
        <begin position="766"/>
        <end position="780"/>
    </location>
</feature>
<dbReference type="GO" id="GO:0005524">
    <property type="term" value="F:ATP binding"/>
    <property type="evidence" value="ECO:0007669"/>
    <property type="project" value="UniProtKB-KW"/>
</dbReference>
<dbReference type="SUPFAM" id="SSF52540">
    <property type="entry name" value="P-loop containing nucleoside triphosphate hydrolases"/>
    <property type="match status" value="1"/>
</dbReference>
<dbReference type="GO" id="GO:0034982">
    <property type="term" value="P:mitochondrial protein processing"/>
    <property type="evidence" value="ECO:0007669"/>
    <property type="project" value="TreeGrafter"/>
</dbReference>
<evidence type="ECO:0000256" key="15">
    <source>
        <dbReference type="ARBA" id="ARBA00023049"/>
    </source>
</evidence>
<dbReference type="InterPro" id="IPR037219">
    <property type="entry name" value="Peptidase_M41-like"/>
</dbReference>
<dbReference type="PANTHER" id="PTHR43655">
    <property type="entry name" value="ATP-DEPENDENT PROTEASE"/>
    <property type="match status" value="1"/>
</dbReference>
<keyword evidence="6" id="KW-0645">Protease</keyword>
<evidence type="ECO:0000313" key="20">
    <source>
        <dbReference type="EMBL" id="JAP86529.1"/>
    </source>
</evidence>
<keyword evidence="8" id="KW-0479">Metal-binding</keyword>
<protein>
    <submittedName>
        <fullName evidence="20">Spastic paraplegia 7</fullName>
    </submittedName>
</protein>
<evidence type="ECO:0000256" key="5">
    <source>
        <dbReference type="ARBA" id="ARBA00010550"/>
    </source>
</evidence>
<keyword evidence="10" id="KW-0378">Hydrolase</keyword>
<evidence type="ECO:0000256" key="14">
    <source>
        <dbReference type="ARBA" id="ARBA00022989"/>
    </source>
</evidence>
<evidence type="ECO:0000256" key="8">
    <source>
        <dbReference type="ARBA" id="ARBA00022723"/>
    </source>
</evidence>
<keyword evidence="15" id="KW-0482">Metalloprotease</keyword>
<dbReference type="Pfam" id="PF06480">
    <property type="entry name" value="FtsH_ext"/>
    <property type="match status" value="1"/>
</dbReference>
<dbReference type="GO" id="GO:0008270">
    <property type="term" value="F:zinc ion binding"/>
    <property type="evidence" value="ECO:0007669"/>
    <property type="project" value="InterPro"/>
</dbReference>
<evidence type="ECO:0000256" key="11">
    <source>
        <dbReference type="ARBA" id="ARBA00022833"/>
    </source>
</evidence>
<dbReference type="AlphaFoldDB" id="A0A131Z542"/>
<evidence type="ECO:0000256" key="7">
    <source>
        <dbReference type="ARBA" id="ARBA00022692"/>
    </source>
</evidence>
<dbReference type="InterPro" id="IPR011546">
    <property type="entry name" value="Pept_M41_FtsH_extracell"/>
</dbReference>
<feature type="domain" description="AAA+ ATPase" evidence="19">
    <location>
        <begin position="340"/>
        <end position="480"/>
    </location>
</feature>
<evidence type="ECO:0000256" key="1">
    <source>
        <dbReference type="ARBA" id="ARBA00001947"/>
    </source>
</evidence>
<feature type="region of interest" description="Disordered" evidence="17">
    <location>
        <begin position="759"/>
        <end position="797"/>
    </location>
</feature>
<comment type="subcellular location">
    <subcellularLocation>
        <location evidence="2">Membrane</location>
        <topology evidence="2">Multi-pass membrane protein</topology>
    </subcellularLocation>
    <subcellularLocation>
        <location evidence="3">Mitochondrion</location>
    </subcellularLocation>
</comment>
<feature type="compositionally biased region" description="Polar residues" evidence="17">
    <location>
        <begin position="784"/>
        <end position="797"/>
    </location>
</feature>
<comment type="cofactor">
    <cofactor evidence="1">
        <name>Zn(2+)</name>
        <dbReference type="ChEBI" id="CHEBI:29105"/>
    </cofactor>
</comment>
<dbReference type="InterPro" id="IPR003593">
    <property type="entry name" value="AAA+_ATPase"/>
</dbReference>
<keyword evidence="13" id="KW-0809">Transit peptide</keyword>
<dbReference type="GO" id="GO:0005745">
    <property type="term" value="C:m-AAA complex"/>
    <property type="evidence" value="ECO:0007669"/>
    <property type="project" value="TreeGrafter"/>
</dbReference>
<dbReference type="Gene3D" id="3.40.1690.20">
    <property type="match status" value="1"/>
</dbReference>
<comment type="similarity">
    <text evidence="4">In the C-terminal section; belongs to the peptidase M41 family.</text>
</comment>
<feature type="transmembrane region" description="Helical" evidence="18">
    <location>
        <begin position="252"/>
        <end position="270"/>
    </location>
</feature>
<evidence type="ECO:0000256" key="6">
    <source>
        <dbReference type="ARBA" id="ARBA00022670"/>
    </source>
</evidence>
<keyword evidence="12" id="KW-0067">ATP-binding</keyword>
<dbReference type="GO" id="GO:0016887">
    <property type="term" value="F:ATP hydrolysis activity"/>
    <property type="evidence" value="ECO:0007669"/>
    <property type="project" value="InterPro"/>
</dbReference>
<keyword evidence="14 18" id="KW-1133">Transmembrane helix</keyword>
<dbReference type="InterPro" id="IPR027417">
    <property type="entry name" value="P-loop_NTPase"/>
</dbReference>
<dbReference type="HAMAP" id="MF_01458">
    <property type="entry name" value="FtsH"/>
    <property type="match status" value="1"/>
</dbReference>
<dbReference type="Gene3D" id="3.40.50.300">
    <property type="entry name" value="P-loop containing nucleotide triphosphate hydrolases"/>
    <property type="match status" value="1"/>
</dbReference>
<keyword evidence="11" id="KW-0862">Zinc</keyword>
<evidence type="ECO:0000259" key="19">
    <source>
        <dbReference type="SMART" id="SM00382"/>
    </source>
</evidence>
<evidence type="ECO:0000256" key="17">
    <source>
        <dbReference type="SAM" id="MobiDB-lite"/>
    </source>
</evidence>
<dbReference type="InterPro" id="IPR041569">
    <property type="entry name" value="AAA_lid_3"/>
</dbReference>
<dbReference type="FunFam" id="3.40.50.300:FF:000277">
    <property type="entry name" value="ATP-dependent zinc metalloprotease FtsH"/>
    <property type="match status" value="1"/>
</dbReference>
<keyword evidence="7 18" id="KW-0812">Transmembrane</keyword>
<dbReference type="SUPFAM" id="SSF140990">
    <property type="entry name" value="FtsH protease domain-like"/>
    <property type="match status" value="1"/>
</dbReference>
<dbReference type="CDD" id="cd19501">
    <property type="entry name" value="RecA-like_FtsH"/>
    <property type="match status" value="1"/>
</dbReference>
<dbReference type="PANTHER" id="PTHR43655:SF8">
    <property type="entry name" value="PARAPLEGIN"/>
    <property type="match status" value="1"/>
</dbReference>
<dbReference type="InterPro" id="IPR003959">
    <property type="entry name" value="ATPase_AAA_core"/>
</dbReference>
<dbReference type="InterPro" id="IPR005936">
    <property type="entry name" value="FtsH"/>
</dbReference>
<dbReference type="Gene3D" id="1.10.8.60">
    <property type="match status" value="1"/>
</dbReference>
<dbReference type="Pfam" id="PF01434">
    <property type="entry name" value="Peptidase_M41"/>
    <property type="match status" value="1"/>
</dbReference>
<dbReference type="InterPro" id="IPR050928">
    <property type="entry name" value="ATP-dep_Zn_Metalloprotease"/>
</dbReference>
<evidence type="ECO:0000256" key="10">
    <source>
        <dbReference type="ARBA" id="ARBA00022801"/>
    </source>
</evidence>
<evidence type="ECO:0000256" key="16">
    <source>
        <dbReference type="ARBA" id="ARBA00023136"/>
    </source>
</evidence>
<sequence length="797" mass="88329">MMSMSRGVKSVVGSTSKLRYRQSVVVLSAVRFINRHLPTLGFQRFQGAQIAHLSCNYLGTRSSKRLYSQINAEIKAVRGLLKRSGILVGNQRVVSSDLGRTRLLHTSSILRQDNNGKNNKDKEDEESKVSLLAKAAIWMMTAYIVITLMSLLFPTSNQPDVLRYVSWNEFYHQMLAKGEVEEIIVRPELDLVTIYLHDNAIIKGRKAEHKTFHMNIVDVEHFEEKLRMAEKSLGIHADAGVPLVYERNQESTWLLLASLIAVALMILLMFRSGTIKTPQAMDFFSQMGRARFTIVDPLTGSGKGVRFKDVAGLQEAKQEIMEFVDYLKRPERYTSLGAKIPKGVLLLGPPGCGKTMLAKAVATEASVPFLAMAGSEFIEMIGGLGAARVRDLFKEARKRAPCIVYIDEIDAIGRKRSNVGTEGSTGEEEQTLNQLLVEMDGMATKEGVILLASTNRSEVLDKALLRPGRFDRHILIDLPTLAERKEIFEQHLKVINLDNPPSHYSQRLAQLTPGFSGADIANVCNEAALHAARNKEKVVSSGNLEYAVERVVGGTEKRSQVMSLTEKEVVAFHECGHALVGWLMEHTDALMKVSIVPRTSNALGFAQYLPSDQKLYSYEQLFQKMCMALGGRVAESLAFNRISTGAEDDLKKVRKMAYAMIHQYGMDPVVGPLSFPAEDEGQAVVGKKPYSRRLANTIDEEARLVVAKAYKETEKVLQENSDKLKLLARELLKREVLNYADIEALIGPPPFGKKQLIEVLDLGPDSSDKKSKSSPEREGPPGKPQQNLSGAAASTTA</sequence>
<comment type="similarity">
    <text evidence="5">In the N-terminal section; belongs to the AAA ATPase family.</text>
</comment>
<keyword evidence="16 18" id="KW-0472">Membrane</keyword>
<evidence type="ECO:0000256" key="12">
    <source>
        <dbReference type="ARBA" id="ARBA00022840"/>
    </source>
</evidence>